<sequence length="89" mass="10417">MPKGMSYMFVLNVVSKVTTSPNSLYIRLLFPLHHIRDVILHSLSICQEYAKFGSSSRMRMNESMCPEPSYTSEDLWLIWIWKQHDLLAP</sequence>
<protein>
    <submittedName>
        <fullName evidence="1">Uncharacterized protein</fullName>
    </submittedName>
</protein>
<reference evidence="1" key="2">
    <citation type="journal article" date="2015" name="Data Brief">
        <title>Shoot transcriptome of the giant reed, Arundo donax.</title>
        <authorList>
            <person name="Barrero R.A."/>
            <person name="Guerrero F.D."/>
            <person name="Moolhuijzen P."/>
            <person name="Goolsby J.A."/>
            <person name="Tidwell J."/>
            <person name="Bellgard S.E."/>
            <person name="Bellgard M.I."/>
        </authorList>
    </citation>
    <scope>NUCLEOTIDE SEQUENCE</scope>
    <source>
        <tissue evidence="1">Shoot tissue taken approximately 20 cm above the soil surface</tissue>
    </source>
</reference>
<dbReference type="EMBL" id="GBRH01261443">
    <property type="protein sequence ID" value="JAD36452.1"/>
    <property type="molecule type" value="Transcribed_RNA"/>
</dbReference>
<proteinExistence type="predicted"/>
<name>A0A0A8ZNN6_ARUDO</name>
<accession>A0A0A8ZNN6</accession>
<organism evidence="1">
    <name type="scientific">Arundo donax</name>
    <name type="common">Giant reed</name>
    <name type="synonym">Donax arundinaceus</name>
    <dbReference type="NCBI Taxonomy" id="35708"/>
    <lineage>
        <taxon>Eukaryota</taxon>
        <taxon>Viridiplantae</taxon>
        <taxon>Streptophyta</taxon>
        <taxon>Embryophyta</taxon>
        <taxon>Tracheophyta</taxon>
        <taxon>Spermatophyta</taxon>
        <taxon>Magnoliopsida</taxon>
        <taxon>Liliopsida</taxon>
        <taxon>Poales</taxon>
        <taxon>Poaceae</taxon>
        <taxon>PACMAD clade</taxon>
        <taxon>Arundinoideae</taxon>
        <taxon>Arundineae</taxon>
        <taxon>Arundo</taxon>
    </lineage>
</organism>
<evidence type="ECO:0000313" key="1">
    <source>
        <dbReference type="EMBL" id="JAD36452.1"/>
    </source>
</evidence>
<dbReference type="AlphaFoldDB" id="A0A0A8ZNN6"/>
<reference evidence="1" key="1">
    <citation type="submission" date="2014-09" db="EMBL/GenBank/DDBJ databases">
        <authorList>
            <person name="Magalhaes I.L.F."/>
            <person name="Oliveira U."/>
            <person name="Santos F.R."/>
            <person name="Vidigal T.H.D.A."/>
            <person name="Brescovit A.D."/>
            <person name="Santos A.J."/>
        </authorList>
    </citation>
    <scope>NUCLEOTIDE SEQUENCE</scope>
    <source>
        <tissue evidence="1">Shoot tissue taken approximately 20 cm above the soil surface</tissue>
    </source>
</reference>